<dbReference type="EnsemblPlants" id="AET3Gv21128600.6">
    <property type="protein sequence ID" value="AET3Gv21128600.6"/>
    <property type="gene ID" value="AET3Gv21128600"/>
</dbReference>
<protein>
    <submittedName>
        <fullName evidence="2">Uncharacterized protein</fullName>
    </submittedName>
</protein>
<name>A0A453GMX8_AEGTS</name>
<sequence length="145" mass="15643">ASTYHRRRGWGARSGLVVPASSVRSSASIRHRVADEEPTEQGMLLAEQATGAGGVNPCDQATARAPIPSNQPPHPTRGRQRRGWRSAHRRRCGDARGGLLEGVEVHGVPAILTSPAQPFPWLVAAEPRRATAERSSTDERMASRV</sequence>
<keyword evidence="3" id="KW-1185">Reference proteome</keyword>
<reference evidence="3" key="2">
    <citation type="journal article" date="2017" name="Nat. Plants">
        <title>The Aegilops tauschii genome reveals multiple impacts of transposons.</title>
        <authorList>
            <person name="Zhao G."/>
            <person name="Zou C."/>
            <person name="Li K."/>
            <person name="Wang K."/>
            <person name="Li T."/>
            <person name="Gao L."/>
            <person name="Zhang X."/>
            <person name="Wang H."/>
            <person name="Yang Z."/>
            <person name="Liu X."/>
            <person name="Jiang W."/>
            <person name="Mao L."/>
            <person name="Kong X."/>
            <person name="Jiao Y."/>
            <person name="Jia J."/>
        </authorList>
    </citation>
    <scope>NUCLEOTIDE SEQUENCE [LARGE SCALE GENOMIC DNA]</scope>
    <source>
        <strain evidence="3">cv. AL8/78</strain>
    </source>
</reference>
<evidence type="ECO:0000313" key="3">
    <source>
        <dbReference type="Proteomes" id="UP000015105"/>
    </source>
</evidence>
<feature type="compositionally biased region" description="Basic residues" evidence="1">
    <location>
        <begin position="76"/>
        <end position="90"/>
    </location>
</feature>
<proteinExistence type="predicted"/>
<dbReference type="AlphaFoldDB" id="A0A453GMX8"/>
<reference evidence="2" key="4">
    <citation type="submission" date="2019-03" db="UniProtKB">
        <authorList>
            <consortium name="EnsemblPlants"/>
        </authorList>
    </citation>
    <scope>IDENTIFICATION</scope>
</reference>
<evidence type="ECO:0000256" key="1">
    <source>
        <dbReference type="SAM" id="MobiDB-lite"/>
    </source>
</evidence>
<accession>A0A453GMX8</accession>
<reference evidence="3" key="1">
    <citation type="journal article" date="2014" name="Science">
        <title>Ancient hybridizations among the ancestral genomes of bread wheat.</title>
        <authorList>
            <consortium name="International Wheat Genome Sequencing Consortium,"/>
            <person name="Marcussen T."/>
            <person name="Sandve S.R."/>
            <person name="Heier L."/>
            <person name="Spannagl M."/>
            <person name="Pfeifer M."/>
            <person name="Jakobsen K.S."/>
            <person name="Wulff B.B."/>
            <person name="Steuernagel B."/>
            <person name="Mayer K.F."/>
            <person name="Olsen O.A."/>
        </authorList>
    </citation>
    <scope>NUCLEOTIDE SEQUENCE [LARGE SCALE GENOMIC DNA]</scope>
    <source>
        <strain evidence="3">cv. AL8/78</strain>
    </source>
</reference>
<feature type="region of interest" description="Disordered" evidence="1">
    <location>
        <begin position="51"/>
        <end position="90"/>
    </location>
</feature>
<organism evidence="2 3">
    <name type="scientific">Aegilops tauschii subsp. strangulata</name>
    <name type="common">Goatgrass</name>
    <dbReference type="NCBI Taxonomy" id="200361"/>
    <lineage>
        <taxon>Eukaryota</taxon>
        <taxon>Viridiplantae</taxon>
        <taxon>Streptophyta</taxon>
        <taxon>Embryophyta</taxon>
        <taxon>Tracheophyta</taxon>
        <taxon>Spermatophyta</taxon>
        <taxon>Magnoliopsida</taxon>
        <taxon>Liliopsida</taxon>
        <taxon>Poales</taxon>
        <taxon>Poaceae</taxon>
        <taxon>BOP clade</taxon>
        <taxon>Pooideae</taxon>
        <taxon>Triticodae</taxon>
        <taxon>Triticeae</taxon>
        <taxon>Triticinae</taxon>
        <taxon>Aegilops</taxon>
    </lineage>
</organism>
<dbReference type="Proteomes" id="UP000015105">
    <property type="component" value="Chromosome 3D"/>
</dbReference>
<reference evidence="2" key="5">
    <citation type="journal article" date="2021" name="G3 (Bethesda)">
        <title>Aegilops tauschii genome assembly Aet v5.0 features greater sequence contiguity and improved annotation.</title>
        <authorList>
            <person name="Wang L."/>
            <person name="Zhu T."/>
            <person name="Rodriguez J.C."/>
            <person name="Deal K.R."/>
            <person name="Dubcovsky J."/>
            <person name="McGuire P.E."/>
            <person name="Lux T."/>
            <person name="Spannagl M."/>
            <person name="Mayer K.F.X."/>
            <person name="Baldrich P."/>
            <person name="Meyers B.C."/>
            <person name="Huo N."/>
            <person name="Gu Y.Q."/>
            <person name="Zhou H."/>
            <person name="Devos K.M."/>
            <person name="Bennetzen J.L."/>
            <person name="Unver T."/>
            <person name="Budak H."/>
            <person name="Gulick P.J."/>
            <person name="Galiba G."/>
            <person name="Kalapos B."/>
            <person name="Nelson D.R."/>
            <person name="Li P."/>
            <person name="You F.M."/>
            <person name="Luo M.C."/>
            <person name="Dvorak J."/>
        </authorList>
    </citation>
    <scope>NUCLEOTIDE SEQUENCE [LARGE SCALE GENOMIC DNA]</scope>
    <source>
        <strain evidence="2">cv. AL8/78</strain>
    </source>
</reference>
<dbReference type="Gramene" id="AET3Gv21128600.6">
    <property type="protein sequence ID" value="AET3Gv21128600.6"/>
    <property type="gene ID" value="AET3Gv21128600"/>
</dbReference>
<evidence type="ECO:0000313" key="2">
    <source>
        <dbReference type="EnsemblPlants" id="AET3Gv21128600.6"/>
    </source>
</evidence>
<reference evidence="2" key="3">
    <citation type="journal article" date="2017" name="Nature">
        <title>Genome sequence of the progenitor of the wheat D genome Aegilops tauschii.</title>
        <authorList>
            <person name="Luo M.C."/>
            <person name="Gu Y.Q."/>
            <person name="Puiu D."/>
            <person name="Wang H."/>
            <person name="Twardziok S.O."/>
            <person name="Deal K.R."/>
            <person name="Huo N."/>
            <person name="Zhu T."/>
            <person name="Wang L."/>
            <person name="Wang Y."/>
            <person name="McGuire P.E."/>
            <person name="Liu S."/>
            <person name="Long H."/>
            <person name="Ramasamy R.K."/>
            <person name="Rodriguez J.C."/>
            <person name="Van S.L."/>
            <person name="Yuan L."/>
            <person name="Wang Z."/>
            <person name="Xia Z."/>
            <person name="Xiao L."/>
            <person name="Anderson O.D."/>
            <person name="Ouyang S."/>
            <person name="Liang Y."/>
            <person name="Zimin A.V."/>
            <person name="Pertea G."/>
            <person name="Qi P."/>
            <person name="Bennetzen J.L."/>
            <person name="Dai X."/>
            <person name="Dawson M.W."/>
            <person name="Muller H.G."/>
            <person name="Kugler K."/>
            <person name="Rivarola-Duarte L."/>
            <person name="Spannagl M."/>
            <person name="Mayer K.F.X."/>
            <person name="Lu F.H."/>
            <person name="Bevan M.W."/>
            <person name="Leroy P."/>
            <person name="Li P."/>
            <person name="You F.M."/>
            <person name="Sun Q."/>
            <person name="Liu Z."/>
            <person name="Lyons E."/>
            <person name="Wicker T."/>
            <person name="Salzberg S.L."/>
            <person name="Devos K.M."/>
            <person name="Dvorak J."/>
        </authorList>
    </citation>
    <scope>NUCLEOTIDE SEQUENCE [LARGE SCALE GENOMIC DNA]</scope>
    <source>
        <strain evidence="2">cv. AL8/78</strain>
    </source>
</reference>